<dbReference type="NCBIfam" id="TIGR00756">
    <property type="entry name" value="PPR"/>
    <property type="match status" value="4"/>
</dbReference>
<dbReference type="PANTHER" id="PTHR47939:SF13">
    <property type="entry name" value="OS03G0201400 PROTEIN"/>
    <property type="match status" value="1"/>
</dbReference>
<evidence type="ECO:0000256" key="1">
    <source>
        <dbReference type="ARBA" id="ARBA00007626"/>
    </source>
</evidence>
<dbReference type="Pfam" id="PF13041">
    <property type="entry name" value="PPR_2"/>
    <property type="match status" value="2"/>
</dbReference>
<evidence type="ECO:0008006" key="6">
    <source>
        <dbReference type="Google" id="ProtNLM"/>
    </source>
</evidence>
<proteinExistence type="inferred from homology"/>
<sequence>MNRYRIPPLPTMNLCRLNLQLLFHGDIGCGCESFPRALFYEVGRLKPGTGVESGFRMHRLSGSLGFTHGRSKSIIGNPFPAKFMLSSSANQSDLATVVGHCRKITTGISITDDLTKALKHFFSSEKHEVCCAKEMCSLFIEKLCKVGNLSDASSFLRYLHDRQIHPDLNTYNLLLALAGETGNFDLFCDIFQKLLLSKLPPDLISYLNVSKVLPSFSDSKLLKFISEVSETTVHSDPTVVNRIIFVTAKSGQIDRSLMMFEELKNHECKIDTVTFNTVLAILGRAGRVDKMLSEFSLMKELGYSPDIVTYDTLINCLRRLGRLDLCKAFAEEMLRRGFELDLQAYTALIDGLGRAGHVNDAVILFGEMKKCHRPSIYVYRSMISNLKKFGKIEEAMDLLKEMNSSTSKVIGPEDFRKRRGRVHE</sequence>
<accession>A0A8T3AZ58</accession>
<name>A0A8T3AZ58_DENNO</name>
<dbReference type="SMR" id="A0A8T3AZ58"/>
<reference evidence="4" key="1">
    <citation type="journal article" date="2022" name="Front. Genet.">
        <title>Chromosome-Scale Assembly of the Dendrobium nobile Genome Provides Insights Into the Molecular Mechanism of the Biosynthesis of the Medicinal Active Ingredient of Dendrobium.</title>
        <authorList>
            <person name="Xu Q."/>
            <person name="Niu S.-C."/>
            <person name="Li K.-L."/>
            <person name="Zheng P.-J."/>
            <person name="Zhang X.-J."/>
            <person name="Jia Y."/>
            <person name="Liu Y."/>
            <person name="Niu Y.-X."/>
            <person name="Yu L.-H."/>
            <person name="Chen D.-F."/>
            <person name="Zhang G.-Q."/>
        </authorList>
    </citation>
    <scope>NUCLEOTIDE SEQUENCE</scope>
    <source>
        <tissue evidence="4">Leaf</tissue>
    </source>
</reference>
<dbReference type="EMBL" id="JAGYWB010000012">
    <property type="protein sequence ID" value="KAI0501813.1"/>
    <property type="molecule type" value="Genomic_DNA"/>
</dbReference>
<protein>
    <recommendedName>
        <fullName evidence="6">Pentatricopeptide repeat-containing protein</fullName>
    </recommendedName>
</protein>
<organism evidence="4 5">
    <name type="scientific">Dendrobium nobile</name>
    <name type="common">Orchid</name>
    <dbReference type="NCBI Taxonomy" id="94219"/>
    <lineage>
        <taxon>Eukaryota</taxon>
        <taxon>Viridiplantae</taxon>
        <taxon>Streptophyta</taxon>
        <taxon>Embryophyta</taxon>
        <taxon>Tracheophyta</taxon>
        <taxon>Spermatophyta</taxon>
        <taxon>Magnoliopsida</taxon>
        <taxon>Liliopsida</taxon>
        <taxon>Asparagales</taxon>
        <taxon>Orchidaceae</taxon>
        <taxon>Epidendroideae</taxon>
        <taxon>Malaxideae</taxon>
        <taxon>Dendrobiinae</taxon>
        <taxon>Dendrobium</taxon>
    </lineage>
</organism>
<dbReference type="AlphaFoldDB" id="A0A8T3AZ58"/>
<dbReference type="Gene3D" id="1.25.40.10">
    <property type="entry name" value="Tetratricopeptide repeat domain"/>
    <property type="match status" value="3"/>
</dbReference>
<dbReference type="InterPro" id="IPR011990">
    <property type="entry name" value="TPR-like_helical_dom_sf"/>
</dbReference>
<dbReference type="InterPro" id="IPR050667">
    <property type="entry name" value="PPR-containing_protein"/>
</dbReference>
<comment type="similarity">
    <text evidence="1">Belongs to the PPR family. P subfamily.</text>
</comment>
<feature type="repeat" description="PPR" evidence="3">
    <location>
        <begin position="306"/>
        <end position="340"/>
    </location>
</feature>
<dbReference type="PANTHER" id="PTHR47939">
    <property type="entry name" value="MEMBRANE-ASSOCIATED SALT-INDUCIBLE PROTEIN-LIKE"/>
    <property type="match status" value="1"/>
</dbReference>
<comment type="caution">
    <text evidence="4">The sequence shown here is derived from an EMBL/GenBank/DDBJ whole genome shotgun (WGS) entry which is preliminary data.</text>
</comment>
<feature type="repeat" description="PPR" evidence="3">
    <location>
        <begin position="341"/>
        <end position="375"/>
    </location>
</feature>
<feature type="repeat" description="PPR" evidence="3">
    <location>
        <begin position="271"/>
        <end position="305"/>
    </location>
</feature>
<keyword evidence="2" id="KW-0677">Repeat</keyword>
<gene>
    <name evidence="4" type="ORF">KFK09_016758</name>
</gene>
<dbReference type="OrthoDB" id="185373at2759"/>
<dbReference type="InterPro" id="IPR002885">
    <property type="entry name" value="PPR_rpt"/>
</dbReference>
<evidence type="ECO:0000313" key="5">
    <source>
        <dbReference type="Proteomes" id="UP000829196"/>
    </source>
</evidence>
<dbReference type="Pfam" id="PF13812">
    <property type="entry name" value="PPR_3"/>
    <property type="match status" value="1"/>
</dbReference>
<evidence type="ECO:0000313" key="4">
    <source>
        <dbReference type="EMBL" id="KAI0501813.1"/>
    </source>
</evidence>
<evidence type="ECO:0000256" key="3">
    <source>
        <dbReference type="PROSITE-ProRule" id="PRU00708"/>
    </source>
</evidence>
<keyword evidence="5" id="KW-1185">Reference proteome</keyword>
<dbReference type="PROSITE" id="PS51375">
    <property type="entry name" value="PPR"/>
    <property type="match status" value="3"/>
</dbReference>
<evidence type="ECO:0000256" key="2">
    <source>
        <dbReference type="ARBA" id="ARBA00022737"/>
    </source>
</evidence>
<dbReference type="Proteomes" id="UP000829196">
    <property type="component" value="Unassembled WGS sequence"/>
</dbReference>